<protein>
    <submittedName>
        <fullName evidence="2">Uncharacterized protein</fullName>
    </submittedName>
</protein>
<proteinExistence type="predicted"/>
<sequence length="100" mass="12164">MPLDFWKKILWTDESKFELFEKKYVKWTLGLDSCTPDYLVYKETNIDKINIIAGCRAMNFEEKAMREGRKKLVIEYIKEKERKRGSNKVGKEREEFYRQN</sequence>
<dbReference type="Proteomes" id="UP000053097">
    <property type="component" value="Unassembled WGS sequence"/>
</dbReference>
<accession>A0A026WFM0</accession>
<feature type="region of interest" description="Disordered" evidence="1">
    <location>
        <begin position="81"/>
        <end position="100"/>
    </location>
</feature>
<dbReference type="EMBL" id="KK107270">
    <property type="protein sequence ID" value="EZA53819.1"/>
    <property type="molecule type" value="Genomic_DNA"/>
</dbReference>
<evidence type="ECO:0000313" key="2">
    <source>
        <dbReference type="EMBL" id="EZA53819.1"/>
    </source>
</evidence>
<organism evidence="2 3">
    <name type="scientific">Ooceraea biroi</name>
    <name type="common">Clonal raider ant</name>
    <name type="synonym">Cerapachys biroi</name>
    <dbReference type="NCBI Taxonomy" id="2015173"/>
    <lineage>
        <taxon>Eukaryota</taxon>
        <taxon>Metazoa</taxon>
        <taxon>Ecdysozoa</taxon>
        <taxon>Arthropoda</taxon>
        <taxon>Hexapoda</taxon>
        <taxon>Insecta</taxon>
        <taxon>Pterygota</taxon>
        <taxon>Neoptera</taxon>
        <taxon>Endopterygota</taxon>
        <taxon>Hymenoptera</taxon>
        <taxon>Apocrita</taxon>
        <taxon>Aculeata</taxon>
        <taxon>Formicoidea</taxon>
        <taxon>Formicidae</taxon>
        <taxon>Dorylinae</taxon>
        <taxon>Ooceraea</taxon>
    </lineage>
</organism>
<evidence type="ECO:0000313" key="3">
    <source>
        <dbReference type="Proteomes" id="UP000053097"/>
    </source>
</evidence>
<gene>
    <name evidence="2" type="ORF">X777_06636</name>
</gene>
<evidence type="ECO:0000256" key="1">
    <source>
        <dbReference type="SAM" id="MobiDB-lite"/>
    </source>
</evidence>
<keyword evidence="3" id="KW-1185">Reference proteome</keyword>
<reference evidence="2 3" key="1">
    <citation type="journal article" date="2014" name="Curr. Biol.">
        <title>The genome of the clonal raider ant Cerapachys biroi.</title>
        <authorList>
            <person name="Oxley P.R."/>
            <person name="Ji L."/>
            <person name="Fetter-Pruneda I."/>
            <person name="McKenzie S.K."/>
            <person name="Li C."/>
            <person name="Hu H."/>
            <person name="Zhang G."/>
            <person name="Kronauer D.J."/>
        </authorList>
    </citation>
    <scope>NUCLEOTIDE SEQUENCE [LARGE SCALE GENOMIC DNA]</scope>
</reference>
<dbReference type="AlphaFoldDB" id="A0A026WFM0"/>
<name>A0A026WFM0_OOCBI</name>